<dbReference type="PROSITE" id="PS50887">
    <property type="entry name" value="GGDEF"/>
    <property type="match status" value="1"/>
</dbReference>
<feature type="domain" description="EAL" evidence="2">
    <location>
        <begin position="514"/>
        <end position="767"/>
    </location>
</feature>
<keyword evidence="1" id="KW-0812">Transmembrane</keyword>
<feature type="transmembrane region" description="Helical" evidence="1">
    <location>
        <begin position="12"/>
        <end position="32"/>
    </location>
</feature>
<dbReference type="SUPFAM" id="SSF55073">
    <property type="entry name" value="Nucleotide cyclase"/>
    <property type="match status" value="1"/>
</dbReference>
<accession>A0ABU9HBH2</accession>
<evidence type="ECO:0000313" key="5">
    <source>
        <dbReference type="Proteomes" id="UP001366060"/>
    </source>
</evidence>
<dbReference type="CDD" id="cd01949">
    <property type="entry name" value="GGDEF"/>
    <property type="match status" value="1"/>
</dbReference>
<gene>
    <name evidence="4" type="ORF">V6255_07590</name>
</gene>
<dbReference type="RefSeq" id="WP_341627603.1">
    <property type="nucleotide sequence ID" value="NZ_JBAKBA010000013.1"/>
</dbReference>
<dbReference type="PANTHER" id="PTHR44757">
    <property type="entry name" value="DIGUANYLATE CYCLASE DGCP"/>
    <property type="match status" value="1"/>
</dbReference>
<comment type="caution">
    <text evidence="4">The sequence shown here is derived from an EMBL/GenBank/DDBJ whole genome shotgun (WGS) entry which is preliminary data.</text>
</comment>
<dbReference type="PANTHER" id="PTHR44757:SF2">
    <property type="entry name" value="BIOFILM ARCHITECTURE MAINTENANCE PROTEIN MBAA"/>
    <property type="match status" value="1"/>
</dbReference>
<dbReference type="Gene3D" id="3.30.70.270">
    <property type="match status" value="1"/>
</dbReference>
<organism evidence="4 5">
    <name type="scientific">Psychromonas arctica</name>
    <dbReference type="NCBI Taxonomy" id="168275"/>
    <lineage>
        <taxon>Bacteria</taxon>
        <taxon>Pseudomonadati</taxon>
        <taxon>Pseudomonadota</taxon>
        <taxon>Gammaproteobacteria</taxon>
        <taxon>Alteromonadales</taxon>
        <taxon>Psychromonadaceae</taxon>
        <taxon>Psychromonas</taxon>
    </lineage>
</organism>
<dbReference type="Pfam" id="PF00990">
    <property type="entry name" value="GGDEF"/>
    <property type="match status" value="1"/>
</dbReference>
<keyword evidence="1" id="KW-1133">Transmembrane helix</keyword>
<dbReference type="NCBIfam" id="TIGR00254">
    <property type="entry name" value="GGDEF"/>
    <property type="match status" value="1"/>
</dbReference>
<dbReference type="PROSITE" id="PS50883">
    <property type="entry name" value="EAL"/>
    <property type="match status" value="1"/>
</dbReference>
<feature type="domain" description="GGDEF" evidence="3">
    <location>
        <begin position="372"/>
        <end position="505"/>
    </location>
</feature>
<dbReference type="InterPro" id="IPR000160">
    <property type="entry name" value="GGDEF_dom"/>
</dbReference>
<dbReference type="SMART" id="SM00052">
    <property type="entry name" value="EAL"/>
    <property type="match status" value="1"/>
</dbReference>
<reference evidence="4 5" key="1">
    <citation type="submission" date="2024-02" db="EMBL/GenBank/DDBJ databases">
        <title>Bacteria isolated from the canopy kelp, Nereocystis luetkeana.</title>
        <authorList>
            <person name="Pfister C.A."/>
            <person name="Younker I.T."/>
            <person name="Light S.H."/>
        </authorList>
    </citation>
    <scope>NUCLEOTIDE SEQUENCE [LARGE SCALE GENOMIC DNA]</scope>
    <source>
        <strain evidence="4 5">TI.2.07</strain>
    </source>
</reference>
<keyword evidence="5" id="KW-1185">Reference proteome</keyword>
<evidence type="ECO:0000259" key="3">
    <source>
        <dbReference type="PROSITE" id="PS50887"/>
    </source>
</evidence>
<evidence type="ECO:0000256" key="1">
    <source>
        <dbReference type="SAM" id="Phobius"/>
    </source>
</evidence>
<evidence type="ECO:0000259" key="2">
    <source>
        <dbReference type="PROSITE" id="PS50883"/>
    </source>
</evidence>
<dbReference type="SUPFAM" id="SSF141868">
    <property type="entry name" value="EAL domain-like"/>
    <property type="match status" value="1"/>
</dbReference>
<protein>
    <submittedName>
        <fullName evidence="4">EAL domain-containing protein</fullName>
    </submittedName>
</protein>
<dbReference type="Gene3D" id="3.20.20.450">
    <property type="entry name" value="EAL domain"/>
    <property type="match status" value="1"/>
</dbReference>
<dbReference type="InterPro" id="IPR001633">
    <property type="entry name" value="EAL_dom"/>
</dbReference>
<evidence type="ECO:0000313" key="4">
    <source>
        <dbReference type="EMBL" id="MEL0659002.1"/>
    </source>
</evidence>
<sequence>MRPWFTSKNAIVIASVMLAGYLLLILTVTNIGQKKLEESRYSELHLKVNHYAELLSNYFELAKRNLNIVSTDKTITTFFANKNSGMSMTYGLRASLFNVEKFIQRQVEPREKKLNPIFSRISLLTLDGSIIADSEQNKSTFNNTNIDILDLKATDQKILIDDSKKEISIRLSTTVYFNYQPIAVLIAEFDKALIISLVTAQEYEGSGSHITLRSQYGDLFIWDSLAHSQEYNLEHTNNDIQHSFNLKADIVDTPFVLETWFESINSTELFTSKWFVLVISLLAIPVFLTLYYLFYIDRKNTLLNTKIANSTKRRKELSIHNELLEEEVKKRKLSEEKLAYQATHDSLTGLPNRSYSLQKLNYAIGCCEGSNKKVLLMYIDLDNFKQINDTLGHATGDRILQETSKRLLNAFRKTDTVARLSGDEFMVVIHELEDLEKAAQLAYKVLHLFNKPFQINKHLLHTSTSIGLAIYPDDANNAEALLKNADMALYQVKGNGRNNFSFYESKMNDEVNRKVAINIRLHRALKEKTLEMYYQPLIDLNTQKIIGAEALMRWTDSELGFVPPDEFIAIAEKNNLIEQLGSFALNTAAEQAAQWQVITPLQIAVNFSSVQFRDCEKLLTEIQQVLLKTGLPANKLDVEVTESLLINQEGELFDMLKSLRNMGVELSIDDFGTGYSALSYLQKFSFTKLKIDRAFIMNLTKNKADQSLVTAIIAMAKALNLKVVAEGIEEDEQKQFLIDIDCEYGQGYLFSPPVTAKKFEALLHQQANSNSAFT</sequence>
<feature type="transmembrane region" description="Helical" evidence="1">
    <location>
        <begin position="274"/>
        <end position="294"/>
    </location>
</feature>
<dbReference type="InterPro" id="IPR029787">
    <property type="entry name" value="Nucleotide_cyclase"/>
</dbReference>
<dbReference type="InterPro" id="IPR035919">
    <property type="entry name" value="EAL_sf"/>
</dbReference>
<proteinExistence type="predicted"/>
<dbReference type="Proteomes" id="UP001366060">
    <property type="component" value="Unassembled WGS sequence"/>
</dbReference>
<dbReference type="CDD" id="cd01948">
    <property type="entry name" value="EAL"/>
    <property type="match status" value="1"/>
</dbReference>
<dbReference type="SMART" id="SM00267">
    <property type="entry name" value="GGDEF"/>
    <property type="match status" value="1"/>
</dbReference>
<name>A0ABU9HBH2_9GAMM</name>
<dbReference type="InterPro" id="IPR043128">
    <property type="entry name" value="Rev_trsase/Diguanyl_cyclase"/>
</dbReference>
<dbReference type="InterPro" id="IPR052155">
    <property type="entry name" value="Biofilm_reg_signaling"/>
</dbReference>
<dbReference type="Pfam" id="PF00563">
    <property type="entry name" value="EAL"/>
    <property type="match status" value="1"/>
</dbReference>
<keyword evidence="1" id="KW-0472">Membrane</keyword>
<dbReference type="EMBL" id="JBAKBA010000013">
    <property type="protein sequence ID" value="MEL0659002.1"/>
    <property type="molecule type" value="Genomic_DNA"/>
</dbReference>